<dbReference type="Pfam" id="PF03401">
    <property type="entry name" value="TctC"/>
    <property type="match status" value="1"/>
</dbReference>
<name>A0A157RUQ9_9BORD</name>
<dbReference type="PANTHER" id="PTHR42928">
    <property type="entry name" value="TRICARBOXYLATE-BINDING PROTEIN"/>
    <property type="match status" value="1"/>
</dbReference>
<dbReference type="GeneID" id="56591178"/>
<evidence type="ECO:0000313" key="3">
    <source>
        <dbReference type="EMBL" id="SAI68812.1"/>
    </source>
</evidence>
<evidence type="ECO:0000256" key="2">
    <source>
        <dbReference type="SAM" id="SignalP"/>
    </source>
</evidence>
<comment type="similarity">
    <text evidence="1">Belongs to the UPF0065 (bug) family.</text>
</comment>
<keyword evidence="4" id="KW-1185">Reference proteome</keyword>
<dbReference type="CDD" id="cd07012">
    <property type="entry name" value="PBP2_Bug_TTT"/>
    <property type="match status" value="1"/>
</dbReference>
<dbReference type="PANTHER" id="PTHR42928:SF5">
    <property type="entry name" value="BLR1237 PROTEIN"/>
    <property type="match status" value="1"/>
</dbReference>
<dbReference type="InterPro" id="IPR042100">
    <property type="entry name" value="Bug_dom1"/>
</dbReference>
<dbReference type="STRING" id="123899.SAMEA3906487_01532"/>
<dbReference type="Gene3D" id="3.40.190.150">
    <property type="entry name" value="Bordetella uptake gene, domain 1"/>
    <property type="match status" value="1"/>
</dbReference>
<feature type="chain" id="PRO_5009816717" evidence="2">
    <location>
        <begin position="33"/>
        <end position="329"/>
    </location>
</feature>
<gene>
    <name evidence="3" type="ORF">SAMEA3906487_01532</name>
</gene>
<dbReference type="SUPFAM" id="SSF53850">
    <property type="entry name" value="Periplasmic binding protein-like II"/>
    <property type="match status" value="1"/>
</dbReference>
<dbReference type="OrthoDB" id="8655060at2"/>
<dbReference type="InterPro" id="IPR005064">
    <property type="entry name" value="BUG"/>
</dbReference>
<accession>A0A157RUQ9</accession>
<protein>
    <submittedName>
        <fullName evidence="3">Putattive exported protein</fullName>
    </submittedName>
</protein>
<dbReference type="PIRSF" id="PIRSF017082">
    <property type="entry name" value="YflP"/>
    <property type="match status" value="1"/>
</dbReference>
<dbReference type="Proteomes" id="UP000076825">
    <property type="component" value="Chromosome 1"/>
</dbReference>
<dbReference type="eggNOG" id="COG3181">
    <property type="taxonomic scope" value="Bacteria"/>
</dbReference>
<dbReference type="Gene3D" id="3.40.190.10">
    <property type="entry name" value="Periplasmic binding protein-like II"/>
    <property type="match status" value="1"/>
</dbReference>
<feature type="signal peptide" evidence="2">
    <location>
        <begin position="1"/>
        <end position="32"/>
    </location>
</feature>
<keyword evidence="2" id="KW-0732">Signal</keyword>
<dbReference type="AlphaFoldDB" id="A0A157RUQ9"/>
<dbReference type="EMBL" id="LT546645">
    <property type="protein sequence ID" value="SAI68812.1"/>
    <property type="molecule type" value="Genomic_DNA"/>
</dbReference>
<evidence type="ECO:0000313" key="4">
    <source>
        <dbReference type="Proteomes" id="UP000076825"/>
    </source>
</evidence>
<proteinExistence type="inferred from homology"/>
<reference evidence="3 4" key="1">
    <citation type="submission" date="2016-04" db="EMBL/GenBank/DDBJ databases">
        <authorList>
            <consortium name="Pathogen Informatics"/>
        </authorList>
    </citation>
    <scope>NUCLEOTIDE SEQUENCE [LARGE SCALE GENOMIC DNA]</scope>
    <source>
        <strain evidence="3 4">H044680328</strain>
    </source>
</reference>
<dbReference type="PATRIC" id="fig|123899.6.peg.1511"/>
<sequence>MRLSPLVSLPGAGSLRAACVLALGLFAGSAHAWPDKPLRLVVPFAAGGTTDMLARLVAEGIGPGLGQPVVVVNKGGAGGNLGATEVARAKPDGYTLLLGTPGTQVTNRLVYQNTGYDAVKDFTPVAHVANVANVVLTSPATGFKDMADLIRAAKARPGQLNWGTPGIGSSGHLAMELIQQMAGIELTHVPYTGASQARNDLLAGTIELGSDNLPTALGAIRAGQLIALGVSSKQPDPALPRVQPIGATVPGYELNSWFVVMAPAGTPPDAVERLNGAINQWLQQDATRAKLTELAAVPVPGSPQALGQFLASESSKYETLTRAAGISPK</sequence>
<evidence type="ECO:0000256" key="1">
    <source>
        <dbReference type="ARBA" id="ARBA00006987"/>
    </source>
</evidence>
<organism evidence="3 4">
    <name type="scientific">Bordetella trematum</name>
    <dbReference type="NCBI Taxonomy" id="123899"/>
    <lineage>
        <taxon>Bacteria</taxon>
        <taxon>Pseudomonadati</taxon>
        <taxon>Pseudomonadota</taxon>
        <taxon>Betaproteobacteria</taxon>
        <taxon>Burkholderiales</taxon>
        <taxon>Alcaligenaceae</taxon>
        <taxon>Bordetella</taxon>
    </lineage>
</organism>
<dbReference type="RefSeq" id="WP_033535113.1">
    <property type="nucleotide sequence ID" value="NZ_CP016340.1"/>
</dbReference>
<dbReference type="KEGG" id="btrm:SAMEA390648701532"/>